<comment type="catalytic activity">
    <reaction evidence="1">
        <text>D-fructose 6-phosphate + L-glutamine = D-glucosamine 6-phosphate + L-glutamate</text>
        <dbReference type="Rhea" id="RHEA:13237"/>
        <dbReference type="ChEBI" id="CHEBI:29985"/>
        <dbReference type="ChEBI" id="CHEBI:58359"/>
        <dbReference type="ChEBI" id="CHEBI:58725"/>
        <dbReference type="ChEBI" id="CHEBI:61527"/>
        <dbReference type="EC" id="2.6.1.16"/>
    </reaction>
</comment>
<dbReference type="InterPro" id="IPR046348">
    <property type="entry name" value="SIS_dom_sf"/>
</dbReference>
<dbReference type="RefSeq" id="WP_039143896.1">
    <property type="nucleotide sequence ID" value="NZ_JSVC01000032.1"/>
</dbReference>
<comment type="caution">
    <text evidence="6">The sequence shown here is derived from an EMBL/GenBank/DDBJ whole genome shotgun (WGS) entry which is preliminary data.</text>
</comment>
<dbReference type="EMBL" id="JSVC01000032">
    <property type="protein sequence ID" value="KIC92693.1"/>
    <property type="molecule type" value="Genomic_DNA"/>
</dbReference>
<gene>
    <name evidence="6" type="ORF">OI18_21465</name>
</gene>
<evidence type="ECO:0000256" key="2">
    <source>
        <dbReference type="ARBA" id="ARBA00012916"/>
    </source>
</evidence>
<reference evidence="6 7" key="1">
    <citation type="submission" date="2014-11" db="EMBL/GenBank/DDBJ databases">
        <title>Genome sequence of Flavihumibacter solisilvae 3-3.</title>
        <authorList>
            <person name="Zhou G."/>
            <person name="Li M."/>
            <person name="Wang G."/>
        </authorList>
    </citation>
    <scope>NUCLEOTIDE SEQUENCE [LARGE SCALE GENOMIC DNA]</scope>
    <source>
        <strain evidence="6 7">3-3</strain>
    </source>
</reference>
<evidence type="ECO:0000313" key="6">
    <source>
        <dbReference type="EMBL" id="KIC92693.1"/>
    </source>
</evidence>
<organism evidence="6 7">
    <name type="scientific">Flavihumibacter solisilvae</name>
    <dbReference type="NCBI Taxonomy" id="1349421"/>
    <lineage>
        <taxon>Bacteria</taxon>
        <taxon>Pseudomonadati</taxon>
        <taxon>Bacteroidota</taxon>
        <taxon>Chitinophagia</taxon>
        <taxon>Chitinophagales</taxon>
        <taxon>Chitinophagaceae</taxon>
        <taxon>Flavihumibacter</taxon>
    </lineage>
</organism>
<dbReference type="GO" id="GO:0006002">
    <property type="term" value="P:fructose 6-phosphate metabolic process"/>
    <property type="evidence" value="ECO:0007669"/>
    <property type="project" value="TreeGrafter"/>
</dbReference>
<dbReference type="PANTHER" id="PTHR10937:SF0">
    <property type="entry name" value="GLUTAMINE--FRUCTOSE-6-PHOSPHATE TRANSAMINASE (ISOMERIZING)"/>
    <property type="match status" value="1"/>
</dbReference>
<dbReference type="GO" id="GO:0006487">
    <property type="term" value="P:protein N-linked glycosylation"/>
    <property type="evidence" value="ECO:0007669"/>
    <property type="project" value="TreeGrafter"/>
</dbReference>
<dbReference type="InterPro" id="IPR001347">
    <property type="entry name" value="SIS_dom"/>
</dbReference>
<dbReference type="GO" id="GO:0006047">
    <property type="term" value="P:UDP-N-acetylglucosamine metabolic process"/>
    <property type="evidence" value="ECO:0007669"/>
    <property type="project" value="TreeGrafter"/>
</dbReference>
<accession>A0A0C1LAZ0</accession>
<dbReference type="Pfam" id="PF01380">
    <property type="entry name" value="SIS"/>
    <property type="match status" value="1"/>
</dbReference>
<dbReference type="Proteomes" id="UP000031408">
    <property type="component" value="Unassembled WGS sequence"/>
</dbReference>
<dbReference type="PROSITE" id="PS51464">
    <property type="entry name" value="SIS"/>
    <property type="match status" value="1"/>
</dbReference>
<dbReference type="InterPro" id="IPR035466">
    <property type="entry name" value="GlmS/AgaS_SIS"/>
</dbReference>
<dbReference type="EC" id="2.6.1.16" evidence="2"/>
<evidence type="ECO:0000256" key="4">
    <source>
        <dbReference type="ARBA" id="ARBA00022737"/>
    </source>
</evidence>
<dbReference type="OrthoDB" id="9782098at2"/>
<evidence type="ECO:0000256" key="1">
    <source>
        <dbReference type="ARBA" id="ARBA00001031"/>
    </source>
</evidence>
<evidence type="ECO:0000313" key="7">
    <source>
        <dbReference type="Proteomes" id="UP000031408"/>
    </source>
</evidence>
<dbReference type="CDD" id="cd05008">
    <property type="entry name" value="SIS_GlmS_GlmD_1"/>
    <property type="match status" value="1"/>
</dbReference>
<keyword evidence="4" id="KW-0677">Repeat</keyword>
<dbReference type="GO" id="GO:0097367">
    <property type="term" value="F:carbohydrate derivative binding"/>
    <property type="evidence" value="ECO:0007669"/>
    <property type="project" value="InterPro"/>
</dbReference>
<dbReference type="STRING" id="1349421.OI18_21465"/>
<dbReference type="AlphaFoldDB" id="A0A0C1LAZ0"/>
<evidence type="ECO:0000259" key="5">
    <source>
        <dbReference type="PROSITE" id="PS51464"/>
    </source>
</evidence>
<feature type="domain" description="SIS" evidence="5">
    <location>
        <begin position="33"/>
        <end position="169"/>
    </location>
</feature>
<keyword evidence="7" id="KW-1185">Reference proteome</keyword>
<dbReference type="GO" id="GO:0004360">
    <property type="term" value="F:glutamine-fructose-6-phosphate transaminase (isomerizing) activity"/>
    <property type="evidence" value="ECO:0007669"/>
    <property type="project" value="UniProtKB-EC"/>
</dbReference>
<dbReference type="PANTHER" id="PTHR10937">
    <property type="entry name" value="GLUCOSAMINE--FRUCTOSE-6-PHOSPHATE AMINOTRANSFERASE, ISOMERIZING"/>
    <property type="match status" value="1"/>
</dbReference>
<protein>
    <recommendedName>
        <fullName evidence="3">Glutamine--fructose-6-phosphate aminotransferase [isomerizing]</fullName>
        <ecNumber evidence="2">2.6.1.16</ecNumber>
    </recommendedName>
</protein>
<name>A0A0C1LAZ0_9BACT</name>
<evidence type="ECO:0000256" key="3">
    <source>
        <dbReference type="ARBA" id="ARBA00016090"/>
    </source>
</evidence>
<proteinExistence type="predicted"/>
<dbReference type="Gene3D" id="3.40.50.10490">
    <property type="entry name" value="Glucose-6-phosphate isomerase like protein, domain 1"/>
    <property type="match status" value="2"/>
</dbReference>
<sequence>MTKYLRDILDQPDQLLNSIDYNFGEGSAQMKTSAGLVRRADHVYISAIGASWNAGIALQAALNETGVQAELCDAADFLHFTHILPDSAVIFLSRSGKSIEIVNALPKCRAAKASVVSITNDNESALARGSDACILMGVRFDNSISVSTYSSIILNGNILARCIADHRLDNSMVEELTSSIIQVRQRISEWKDMTEASGWGGKNPYTYFLARGANLASAHESRLLWEEAAKHPATSLTTGAFRHGPQEIINNSLNIALWLDNRIVRDYDIQLVNDLAERDVNIVSIGHDLPATLKGFKIEVPHFPSMLAPVVNIIPMQLAAEKLARLRGQDPDGFLYCNFIVEAEGGL</sequence>
<dbReference type="SUPFAM" id="SSF53697">
    <property type="entry name" value="SIS domain"/>
    <property type="match status" value="1"/>
</dbReference>